<reference evidence="2" key="1">
    <citation type="journal article" date="2016" name="Insect Biochem. Mol. Biol.">
        <title>Multifaceted biological insights from a draft genome sequence of the tobacco hornworm moth, Manduca sexta.</title>
        <authorList>
            <person name="Kanost M.R."/>
            <person name="Arrese E.L."/>
            <person name="Cao X."/>
            <person name="Chen Y.R."/>
            <person name="Chellapilla S."/>
            <person name="Goldsmith M.R."/>
            <person name="Grosse-Wilde E."/>
            <person name="Heckel D.G."/>
            <person name="Herndon N."/>
            <person name="Jiang H."/>
            <person name="Papanicolaou A."/>
            <person name="Qu J."/>
            <person name="Soulages J.L."/>
            <person name="Vogel H."/>
            <person name="Walters J."/>
            <person name="Waterhouse R.M."/>
            <person name="Ahn S.J."/>
            <person name="Almeida F.C."/>
            <person name="An C."/>
            <person name="Aqrawi P."/>
            <person name="Bretschneider A."/>
            <person name="Bryant W.B."/>
            <person name="Bucks S."/>
            <person name="Chao H."/>
            <person name="Chevignon G."/>
            <person name="Christen J.M."/>
            <person name="Clarke D.F."/>
            <person name="Dittmer N.T."/>
            <person name="Ferguson L.C.F."/>
            <person name="Garavelou S."/>
            <person name="Gordon K.H.J."/>
            <person name="Gunaratna R.T."/>
            <person name="Han Y."/>
            <person name="Hauser F."/>
            <person name="He Y."/>
            <person name="Heidel-Fischer H."/>
            <person name="Hirsh A."/>
            <person name="Hu Y."/>
            <person name="Jiang H."/>
            <person name="Kalra D."/>
            <person name="Klinner C."/>
            <person name="Konig C."/>
            <person name="Kovar C."/>
            <person name="Kroll A.R."/>
            <person name="Kuwar S.S."/>
            <person name="Lee S.L."/>
            <person name="Lehman R."/>
            <person name="Li K."/>
            <person name="Li Z."/>
            <person name="Liang H."/>
            <person name="Lovelace S."/>
            <person name="Lu Z."/>
            <person name="Mansfield J.H."/>
            <person name="McCulloch K.J."/>
            <person name="Mathew T."/>
            <person name="Morton B."/>
            <person name="Muzny D.M."/>
            <person name="Neunemann D."/>
            <person name="Ongeri F."/>
            <person name="Pauchet Y."/>
            <person name="Pu L.L."/>
            <person name="Pyrousis I."/>
            <person name="Rao X.J."/>
            <person name="Redding A."/>
            <person name="Roesel C."/>
            <person name="Sanchez-Gracia A."/>
            <person name="Schaack S."/>
            <person name="Shukla A."/>
            <person name="Tetreau G."/>
            <person name="Wang Y."/>
            <person name="Xiong G.H."/>
            <person name="Traut W."/>
            <person name="Walsh T.K."/>
            <person name="Worley K.C."/>
            <person name="Wu D."/>
            <person name="Wu W."/>
            <person name="Wu Y.Q."/>
            <person name="Zhang X."/>
            <person name="Zou Z."/>
            <person name="Zucker H."/>
            <person name="Briscoe A.D."/>
            <person name="Burmester T."/>
            <person name="Clem R.J."/>
            <person name="Feyereisen R."/>
            <person name="Grimmelikhuijzen C.J.P."/>
            <person name="Hamodrakas S.J."/>
            <person name="Hansson B.S."/>
            <person name="Huguet E."/>
            <person name="Jermiin L.S."/>
            <person name="Lan Q."/>
            <person name="Lehman H.K."/>
            <person name="Lorenzen M."/>
            <person name="Merzendorfer H."/>
            <person name="Michalopoulos I."/>
            <person name="Morton D.B."/>
            <person name="Muthukrishnan S."/>
            <person name="Oakeshott J.G."/>
            <person name="Palmer W."/>
            <person name="Park Y."/>
            <person name="Passarelli A.L."/>
            <person name="Rozas J."/>
            <person name="Schwartz L.M."/>
            <person name="Smith W."/>
            <person name="Southgate A."/>
            <person name="Vilcinskas A."/>
            <person name="Vogt R."/>
            <person name="Wang P."/>
            <person name="Werren J."/>
            <person name="Yu X.Q."/>
            <person name="Zhou J.J."/>
            <person name="Brown S.J."/>
            <person name="Scherer S.E."/>
            <person name="Richards S."/>
            <person name="Blissard G.W."/>
        </authorList>
    </citation>
    <scope>NUCLEOTIDE SEQUENCE</scope>
</reference>
<dbReference type="Proteomes" id="UP000791440">
    <property type="component" value="Unassembled WGS sequence"/>
</dbReference>
<name>A0A922CRX2_MANSE</name>
<keyword evidence="1" id="KW-0812">Transmembrane</keyword>
<organism evidence="2 3">
    <name type="scientific">Manduca sexta</name>
    <name type="common">Tobacco hawkmoth</name>
    <name type="synonym">Tobacco hornworm</name>
    <dbReference type="NCBI Taxonomy" id="7130"/>
    <lineage>
        <taxon>Eukaryota</taxon>
        <taxon>Metazoa</taxon>
        <taxon>Ecdysozoa</taxon>
        <taxon>Arthropoda</taxon>
        <taxon>Hexapoda</taxon>
        <taxon>Insecta</taxon>
        <taxon>Pterygota</taxon>
        <taxon>Neoptera</taxon>
        <taxon>Endopterygota</taxon>
        <taxon>Lepidoptera</taxon>
        <taxon>Glossata</taxon>
        <taxon>Ditrysia</taxon>
        <taxon>Bombycoidea</taxon>
        <taxon>Sphingidae</taxon>
        <taxon>Sphinginae</taxon>
        <taxon>Sphingini</taxon>
        <taxon>Manduca</taxon>
    </lineage>
</organism>
<keyword evidence="3" id="KW-1185">Reference proteome</keyword>
<protein>
    <submittedName>
        <fullName evidence="2">Uncharacterized protein</fullName>
    </submittedName>
</protein>
<dbReference type="EMBL" id="JH668501">
    <property type="protein sequence ID" value="KAG6455916.1"/>
    <property type="molecule type" value="Genomic_DNA"/>
</dbReference>
<comment type="caution">
    <text evidence="2">The sequence shown here is derived from an EMBL/GenBank/DDBJ whole genome shotgun (WGS) entry which is preliminary data.</text>
</comment>
<evidence type="ECO:0000313" key="3">
    <source>
        <dbReference type="Proteomes" id="UP000791440"/>
    </source>
</evidence>
<sequence>MTLRPSGGRAESLTNEPNLSPYATAYQLKLRVDPLRRIRDDCGLPRDSRSESSSAAAPARCRLAARLLNVGGLLTPRTPKDALSVNGSMRRLQYTRIVFNYLNMCWANKVCFLIPLNSAGVVIGVGNIIFSTIVTIATMTMILIQEYTVHHDEQHILQHLFKTDMTKAVIEIIIIIALLIGTLGIPFSICLLVGVRKDIPSLVLSYFVYGIIVTIICILAALLEVIHNFWIIAAVKIILVLINIHILVVVHTIYELMSRGKIFGSNNHSLLDEEGLWDSNMDK</sequence>
<reference evidence="2" key="2">
    <citation type="submission" date="2020-12" db="EMBL/GenBank/DDBJ databases">
        <authorList>
            <person name="Kanost M."/>
        </authorList>
    </citation>
    <scope>NUCLEOTIDE SEQUENCE</scope>
</reference>
<feature type="transmembrane region" description="Helical" evidence="1">
    <location>
        <begin position="119"/>
        <end position="144"/>
    </location>
</feature>
<accession>A0A922CRX2</accession>
<feature type="transmembrane region" description="Helical" evidence="1">
    <location>
        <begin position="229"/>
        <end position="254"/>
    </location>
</feature>
<gene>
    <name evidence="2" type="ORF">O3G_MSEX009469</name>
</gene>
<keyword evidence="1" id="KW-0472">Membrane</keyword>
<dbReference type="AlphaFoldDB" id="A0A922CRX2"/>
<proteinExistence type="predicted"/>
<keyword evidence="1" id="KW-1133">Transmembrane helix</keyword>
<feature type="transmembrane region" description="Helical" evidence="1">
    <location>
        <begin position="202"/>
        <end position="223"/>
    </location>
</feature>
<evidence type="ECO:0000256" key="1">
    <source>
        <dbReference type="SAM" id="Phobius"/>
    </source>
</evidence>
<feature type="transmembrane region" description="Helical" evidence="1">
    <location>
        <begin position="172"/>
        <end position="195"/>
    </location>
</feature>
<evidence type="ECO:0000313" key="2">
    <source>
        <dbReference type="EMBL" id="KAG6455916.1"/>
    </source>
</evidence>